<evidence type="ECO:0000256" key="1">
    <source>
        <dbReference type="ARBA" id="ARBA00004613"/>
    </source>
</evidence>
<evidence type="ECO:0000256" key="3">
    <source>
        <dbReference type="SAM" id="MobiDB-lite"/>
    </source>
</evidence>
<dbReference type="PRINTS" id="PR00313">
    <property type="entry name" value="CABNDNGRPT"/>
</dbReference>
<dbReference type="InterPro" id="IPR018511">
    <property type="entry name" value="Hemolysin-typ_Ca-bd_CS"/>
</dbReference>
<dbReference type="InterPro" id="IPR049886">
    <property type="entry name" value="CFI_box_CTERM_dom"/>
</dbReference>
<evidence type="ECO:0008006" key="6">
    <source>
        <dbReference type="Google" id="ProtNLM"/>
    </source>
</evidence>
<evidence type="ECO:0000313" key="5">
    <source>
        <dbReference type="Proteomes" id="UP000186216"/>
    </source>
</evidence>
<dbReference type="EMBL" id="FTOU01000008">
    <property type="protein sequence ID" value="SIS91674.1"/>
    <property type="molecule type" value="Genomic_DNA"/>
</dbReference>
<dbReference type="Proteomes" id="UP000186216">
    <property type="component" value="Unassembled WGS sequence"/>
</dbReference>
<dbReference type="SUPFAM" id="SSF51120">
    <property type="entry name" value="beta-Roll"/>
    <property type="match status" value="1"/>
</dbReference>
<name>A0AA45W5A5_9RHOB</name>
<dbReference type="Gene3D" id="2.150.10.10">
    <property type="entry name" value="Serralysin-like metalloprotease, C-terminal"/>
    <property type="match status" value="1"/>
</dbReference>
<organism evidence="4 5">
    <name type="scientific">Paracoccus saliphilus</name>
    <dbReference type="NCBI Taxonomy" id="405559"/>
    <lineage>
        <taxon>Bacteria</taxon>
        <taxon>Pseudomonadati</taxon>
        <taxon>Pseudomonadota</taxon>
        <taxon>Alphaproteobacteria</taxon>
        <taxon>Rhodobacterales</taxon>
        <taxon>Paracoccaceae</taxon>
        <taxon>Paracoccus</taxon>
    </lineage>
</organism>
<dbReference type="InterPro" id="IPR011049">
    <property type="entry name" value="Serralysin-like_metalloprot_C"/>
</dbReference>
<comment type="subcellular location">
    <subcellularLocation>
        <location evidence="1">Secreted</location>
    </subcellularLocation>
</comment>
<dbReference type="PROSITE" id="PS00330">
    <property type="entry name" value="HEMOLYSIN_CALCIUM"/>
    <property type="match status" value="2"/>
</dbReference>
<accession>A0AA45W5A5</accession>
<feature type="region of interest" description="Disordered" evidence="3">
    <location>
        <begin position="667"/>
        <end position="703"/>
    </location>
</feature>
<dbReference type="AlphaFoldDB" id="A0AA45W5A5"/>
<dbReference type="InterPro" id="IPR050557">
    <property type="entry name" value="RTX_toxin/Mannuronan_C5-epim"/>
</dbReference>
<evidence type="ECO:0000256" key="2">
    <source>
        <dbReference type="ARBA" id="ARBA00022525"/>
    </source>
</evidence>
<dbReference type="Pfam" id="PF00353">
    <property type="entry name" value="HemolysinCabind"/>
    <property type="match status" value="2"/>
</dbReference>
<comment type="caution">
    <text evidence="4">The sequence shown here is derived from an EMBL/GenBank/DDBJ whole genome shotgun (WGS) entry which is preliminary data.</text>
</comment>
<dbReference type="InterPro" id="IPR001343">
    <property type="entry name" value="Hemolysn_Ca-bd"/>
</dbReference>
<dbReference type="GO" id="GO:0005509">
    <property type="term" value="F:calcium ion binding"/>
    <property type="evidence" value="ECO:0007669"/>
    <property type="project" value="InterPro"/>
</dbReference>
<gene>
    <name evidence="4" type="ORF">SAMN05421772_108163</name>
</gene>
<sequence>MLDEISFHNFRYPGGGIAEVPSWSNGGLDGIFQPLSLSESEQGTEEDIITIREALEFVTESGTTISIVIPTFPFFDSNTQSFDHAGFDRYIDNLESALKEFPEVKISGFEIGNEYWAEITAKEYGYIANIEIPILENLNHRLKEEFGEDWIPIDTGIQAGAAWRNTNVEETHEIADQIDVENREIVDTIYQHAYPNPHRQLEWQKDGAVEPMEAFYNIEGFSDDLNFSFSEFNIWHMAGEAPVFGVNQAGFWIEEFSRYIDAGADSFDHWGINYKWLTTKLYDAKILPSEMKDGDTVTIATPTGKVYDIASTQLIGKSTIPDQQALKVIDVDGELGITGFEDDNQKVIFLSNMSGKDVNIDFSSLSDSYHISTHHIIAADAPYSTWYDESEFTYTGEVPLDARGDMQVLSGSEAGSRLLLGNNELVTLIASESSSDIVLEGAHNVTDPRTGMVDDYLEGVNGNDILRGHVGDDELHGGHGSDVLIGGENNDKLSGGGGGDVLISSTGEDHLSGDQGDDLILVVGKTSDDVVTVSAGTGQDLIVTDGARNIDITDFEDGDMLGFGGAFTSGEELMAATTIEGEDLLIALPDGGILTIAGGADFASDIADRSFDFISDADASETLDSVLSDLNWEQYDEIGTAFRDAAESHLHDPELWNEAFDNFEASHPKPLPTLSESTDPEDPDPEPWQPETEEEPEDEDTDQAGEACFVATAAYGDPYHPDVVALRAFRDLHLSRYRLGRAFIRFYWRVGPKLASMTKPPSIHGRVCRYIINGIVVMLQKRNLTG</sequence>
<dbReference type="PANTHER" id="PTHR38340:SF1">
    <property type="entry name" value="S-LAYER PROTEIN"/>
    <property type="match status" value="1"/>
</dbReference>
<keyword evidence="2" id="KW-0964">Secreted</keyword>
<dbReference type="SUPFAM" id="SSF51445">
    <property type="entry name" value="(Trans)glycosidases"/>
    <property type="match status" value="1"/>
</dbReference>
<dbReference type="NCBIfam" id="NF041770">
    <property type="entry name" value="CFI_box_CTERM"/>
    <property type="match status" value="1"/>
</dbReference>
<proteinExistence type="predicted"/>
<dbReference type="GO" id="GO:0005576">
    <property type="term" value="C:extracellular region"/>
    <property type="evidence" value="ECO:0007669"/>
    <property type="project" value="UniProtKB-SubCell"/>
</dbReference>
<evidence type="ECO:0000313" key="4">
    <source>
        <dbReference type="EMBL" id="SIS91674.1"/>
    </source>
</evidence>
<feature type="compositionally biased region" description="Acidic residues" evidence="3">
    <location>
        <begin position="678"/>
        <end position="703"/>
    </location>
</feature>
<dbReference type="Gene3D" id="3.20.20.80">
    <property type="entry name" value="Glycosidases"/>
    <property type="match status" value="1"/>
</dbReference>
<protein>
    <recommendedName>
        <fullName evidence="6">Hemolysin-type calcium-binding repeat-containing protein</fullName>
    </recommendedName>
</protein>
<dbReference type="InterPro" id="IPR017853">
    <property type="entry name" value="GH"/>
</dbReference>
<dbReference type="PANTHER" id="PTHR38340">
    <property type="entry name" value="S-LAYER PROTEIN"/>
    <property type="match status" value="1"/>
</dbReference>
<reference evidence="4 5" key="1">
    <citation type="submission" date="2017-01" db="EMBL/GenBank/DDBJ databases">
        <authorList>
            <person name="Varghese N."/>
            <person name="Submissions S."/>
        </authorList>
    </citation>
    <scope>NUCLEOTIDE SEQUENCE [LARGE SCALE GENOMIC DNA]</scope>
    <source>
        <strain evidence="4 5">DSM 18447</strain>
    </source>
</reference>